<proteinExistence type="predicted"/>
<feature type="region of interest" description="Disordered" evidence="1">
    <location>
        <begin position="156"/>
        <end position="177"/>
    </location>
</feature>
<reference evidence="2 3" key="1">
    <citation type="submission" date="2022-07" db="EMBL/GenBank/DDBJ databases">
        <title>Two temperate virus in Haloterrigena jeotgali A29.</title>
        <authorList>
            <person name="Deng X."/>
        </authorList>
    </citation>
    <scope>NUCLEOTIDE SEQUENCE [LARGE SCALE GENOMIC DNA]</scope>
    <source>
        <strain evidence="2 3">A29</strain>
    </source>
</reference>
<accession>A0AAF0SYL1</accession>
<evidence type="ECO:0000313" key="2">
    <source>
        <dbReference type="EMBL" id="WMT07231.1"/>
    </source>
</evidence>
<protein>
    <submittedName>
        <fullName evidence="2">Uncharacterized protein</fullName>
    </submittedName>
</protein>
<sequence>MRKFHLLAFALIFTGGMVAFNPAFAFSTLAADRGVDVSVAGENKGLIELTEAEYNTVESQDTFTTVASVENNLKNGAEINYRITTNSTLTVQFDGQEGETVEGSTTVLSGEGQDIGLRCPSGNDRINQAGLTVEITATSDDVSVQNIQFQQGLDVACSPGNSPPGTGPPGGTPPGQQ</sequence>
<gene>
    <name evidence="2" type="ORF">NP511_17810</name>
</gene>
<evidence type="ECO:0000313" key="3">
    <source>
        <dbReference type="Proteomes" id="UP001224926"/>
    </source>
</evidence>
<organism evidence="2 3">
    <name type="scientific">Natrinema thermotolerans</name>
    <dbReference type="NCBI Taxonomy" id="121872"/>
    <lineage>
        <taxon>Archaea</taxon>
        <taxon>Methanobacteriati</taxon>
        <taxon>Methanobacteriota</taxon>
        <taxon>Stenosarchaea group</taxon>
        <taxon>Halobacteria</taxon>
        <taxon>Halobacteriales</taxon>
        <taxon>Natrialbaceae</taxon>
        <taxon>Natrinema</taxon>
    </lineage>
</organism>
<dbReference type="EMBL" id="CP101873">
    <property type="protein sequence ID" value="WMT07231.1"/>
    <property type="molecule type" value="Genomic_DNA"/>
</dbReference>
<keyword evidence="3" id="KW-1185">Reference proteome</keyword>
<dbReference type="Proteomes" id="UP001224926">
    <property type="component" value="Chromosome"/>
</dbReference>
<dbReference type="AlphaFoldDB" id="A0AAF0SYL1"/>
<feature type="compositionally biased region" description="Pro residues" evidence="1">
    <location>
        <begin position="161"/>
        <end position="177"/>
    </location>
</feature>
<evidence type="ECO:0000256" key="1">
    <source>
        <dbReference type="SAM" id="MobiDB-lite"/>
    </source>
</evidence>
<name>A0AAF0SYL1_9EURY</name>
<dbReference type="GeneID" id="39864319"/>
<dbReference type="RefSeq" id="WP_136396901.1">
    <property type="nucleotide sequence ID" value="NZ_CP101873.1"/>
</dbReference>